<evidence type="ECO:0000256" key="9">
    <source>
        <dbReference type="ARBA" id="ARBA00044613"/>
    </source>
</evidence>
<feature type="domain" description="Hexokinase N-terminal" evidence="13">
    <location>
        <begin position="69"/>
        <end position="271"/>
    </location>
</feature>
<dbReference type="GO" id="GO:0005536">
    <property type="term" value="F:D-glucose binding"/>
    <property type="evidence" value="ECO:0007669"/>
    <property type="project" value="InterPro"/>
</dbReference>
<dbReference type="PRINTS" id="PR00475">
    <property type="entry name" value="HEXOKINASE"/>
</dbReference>
<comment type="pathway">
    <text evidence="1">Carbohydrate degradation; glycolysis; D-glyceraldehyde 3-phosphate and glycerone phosphate from D-glucose: step 1/4.</text>
</comment>
<dbReference type="InterPro" id="IPR022672">
    <property type="entry name" value="Hexokinase_N"/>
</dbReference>
<keyword evidence="7 11" id="KW-0067">ATP-binding</keyword>
<dbReference type="GO" id="GO:0005829">
    <property type="term" value="C:cytosol"/>
    <property type="evidence" value="ECO:0007669"/>
    <property type="project" value="TreeGrafter"/>
</dbReference>
<dbReference type="PANTHER" id="PTHR19443">
    <property type="entry name" value="HEXOKINASE"/>
    <property type="match status" value="1"/>
</dbReference>
<evidence type="ECO:0000313" key="15">
    <source>
        <dbReference type="EMBL" id="TPX75041.1"/>
    </source>
</evidence>
<dbReference type="GO" id="GO:0006096">
    <property type="term" value="P:glycolytic process"/>
    <property type="evidence" value="ECO:0007669"/>
    <property type="project" value="UniProtKB-UniPathway"/>
</dbReference>
<gene>
    <name evidence="15" type="ORF">CcCBS67573_g03692</name>
</gene>
<keyword evidence="12" id="KW-0812">Transmembrane</keyword>
<evidence type="ECO:0000256" key="2">
    <source>
        <dbReference type="ARBA" id="ARBA00005028"/>
    </source>
</evidence>
<dbReference type="CDD" id="cd24018">
    <property type="entry name" value="ASKHA_NBD_HK_fungi"/>
    <property type="match status" value="1"/>
</dbReference>
<comment type="similarity">
    <text evidence="3 11">Belongs to the hexokinase family.</text>
</comment>
<name>A0A507FFB4_9FUNG</name>
<dbReference type="EC" id="2.7.1.-" evidence="11"/>
<comment type="pathway">
    <text evidence="2">Carbohydrate metabolism; hexose metabolism.</text>
</comment>
<dbReference type="GO" id="GO:0004340">
    <property type="term" value="F:glucokinase activity"/>
    <property type="evidence" value="ECO:0007669"/>
    <property type="project" value="TreeGrafter"/>
</dbReference>
<evidence type="ECO:0000256" key="6">
    <source>
        <dbReference type="ARBA" id="ARBA00022777"/>
    </source>
</evidence>
<evidence type="ECO:0000256" key="1">
    <source>
        <dbReference type="ARBA" id="ARBA00004888"/>
    </source>
</evidence>
<dbReference type="GO" id="GO:0001678">
    <property type="term" value="P:intracellular glucose homeostasis"/>
    <property type="evidence" value="ECO:0007669"/>
    <property type="project" value="InterPro"/>
</dbReference>
<dbReference type="EMBL" id="QEAP01000098">
    <property type="protein sequence ID" value="TPX75041.1"/>
    <property type="molecule type" value="Genomic_DNA"/>
</dbReference>
<comment type="caution">
    <text evidence="15">The sequence shown here is derived from an EMBL/GenBank/DDBJ whole genome shotgun (WGS) entry which is preliminary data.</text>
</comment>
<dbReference type="GO" id="GO:0005739">
    <property type="term" value="C:mitochondrion"/>
    <property type="evidence" value="ECO:0007669"/>
    <property type="project" value="TreeGrafter"/>
</dbReference>
<dbReference type="AlphaFoldDB" id="A0A507FFB4"/>
<dbReference type="Gene3D" id="3.30.420.40">
    <property type="match status" value="1"/>
</dbReference>
<evidence type="ECO:0000256" key="5">
    <source>
        <dbReference type="ARBA" id="ARBA00022741"/>
    </source>
</evidence>
<dbReference type="Proteomes" id="UP000320333">
    <property type="component" value="Unassembled WGS sequence"/>
</dbReference>
<dbReference type="FunFam" id="3.40.367.20:FF:000020">
    <property type="entry name" value="Hexokinase-1"/>
    <property type="match status" value="1"/>
</dbReference>
<dbReference type="InterPro" id="IPR001312">
    <property type="entry name" value="Hexokinase"/>
</dbReference>
<evidence type="ECO:0000256" key="4">
    <source>
        <dbReference type="ARBA" id="ARBA00022679"/>
    </source>
</evidence>
<evidence type="ECO:0000259" key="14">
    <source>
        <dbReference type="Pfam" id="PF03727"/>
    </source>
</evidence>
<dbReference type="PANTHER" id="PTHR19443:SF16">
    <property type="entry name" value="HEXOKINASE TYPE 1-RELATED"/>
    <property type="match status" value="1"/>
</dbReference>
<keyword evidence="5 11" id="KW-0547">Nucleotide-binding</keyword>
<evidence type="ECO:0000256" key="11">
    <source>
        <dbReference type="RuleBase" id="RU362007"/>
    </source>
</evidence>
<dbReference type="GO" id="GO:0008865">
    <property type="term" value="F:fructokinase activity"/>
    <property type="evidence" value="ECO:0007669"/>
    <property type="project" value="TreeGrafter"/>
</dbReference>
<organism evidence="15 16">
    <name type="scientific">Chytriomyces confervae</name>
    <dbReference type="NCBI Taxonomy" id="246404"/>
    <lineage>
        <taxon>Eukaryota</taxon>
        <taxon>Fungi</taxon>
        <taxon>Fungi incertae sedis</taxon>
        <taxon>Chytridiomycota</taxon>
        <taxon>Chytridiomycota incertae sedis</taxon>
        <taxon>Chytridiomycetes</taxon>
        <taxon>Chytridiales</taxon>
        <taxon>Chytriomycetaceae</taxon>
        <taxon>Chytriomyces</taxon>
    </lineage>
</organism>
<reference evidence="15 16" key="1">
    <citation type="journal article" date="2019" name="Sci. Rep.">
        <title>Comparative genomics of chytrid fungi reveal insights into the obligate biotrophic and pathogenic lifestyle of Synchytrium endobioticum.</title>
        <authorList>
            <person name="van de Vossenberg B.T.L.H."/>
            <person name="Warris S."/>
            <person name="Nguyen H.D.T."/>
            <person name="van Gent-Pelzer M.P.E."/>
            <person name="Joly D.L."/>
            <person name="van de Geest H.C."/>
            <person name="Bonants P.J.M."/>
            <person name="Smith D.S."/>
            <person name="Levesque C.A."/>
            <person name="van der Lee T.A.J."/>
        </authorList>
    </citation>
    <scope>NUCLEOTIDE SEQUENCE [LARGE SCALE GENOMIC DNA]</scope>
    <source>
        <strain evidence="15 16">CBS 675.73</strain>
    </source>
</reference>
<dbReference type="STRING" id="246404.A0A507FFB4"/>
<evidence type="ECO:0000256" key="12">
    <source>
        <dbReference type="SAM" id="Phobius"/>
    </source>
</evidence>
<feature type="transmembrane region" description="Helical" evidence="12">
    <location>
        <begin position="6"/>
        <end position="31"/>
    </location>
</feature>
<evidence type="ECO:0000256" key="10">
    <source>
        <dbReference type="ARBA" id="ARBA00047905"/>
    </source>
</evidence>
<dbReference type="Pfam" id="PF03727">
    <property type="entry name" value="Hexokinase_2"/>
    <property type="match status" value="1"/>
</dbReference>
<keyword evidence="12" id="KW-0472">Membrane</keyword>
<evidence type="ECO:0000256" key="8">
    <source>
        <dbReference type="ARBA" id="ARBA00023152"/>
    </source>
</evidence>
<keyword evidence="8 11" id="KW-0324">Glycolysis</keyword>
<dbReference type="InterPro" id="IPR043129">
    <property type="entry name" value="ATPase_NBD"/>
</dbReference>
<evidence type="ECO:0000259" key="13">
    <source>
        <dbReference type="Pfam" id="PF00349"/>
    </source>
</evidence>
<dbReference type="UniPathway" id="UPA00109">
    <property type="reaction ID" value="UER00180"/>
</dbReference>
<comment type="catalytic activity">
    <reaction evidence="10">
        <text>D-fructose + ATP = D-fructose 6-phosphate + ADP + H(+)</text>
        <dbReference type="Rhea" id="RHEA:16125"/>
        <dbReference type="ChEBI" id="CHEBI:15378"/>
        <dbReference type="ChEBI" id="CHEBI:30616"/>
        <dbReference type="ChEBI" id="CHEBI:37721"/>
        <dbReference type="ChEBI" id="CHEBI:61527"/>
        <dbReference type="ChEBI" id="CHEBI:456216"/>
        <dbReference type="EC" id="2.7.1.1"/>
    </reaction>
    <physiologicalReaction direction="left-to-right" evidence="10">
        <dbReference type="Rhea" id="RHEA:16126"/>
    </physiologicalReaction>
</comment>
<keyword evidence="12" id="KW-1133">Transmembrane helix</keyword>
<evidence type="ECO:0000256" key="7">
    <source>
        <dbReference type="ARBA" id="ARBA00022840"/>
    </source>
</evidence>
<protein>
    <recommendedName>
        <fullName evidence="11">Phosphotransferase</fullName>
        <ecNumber evidence="11">2.7.1.-</ecNumber>
    </recommendedName>
</protein>
<dbReference type="SUPFAM" id="SSF53067">
    <property type="entry name" value="Actin-like ATPase domain"/>
    <property type="match status" value="2"/>
</dbReference>
<sequence>MGDNQAHFWLGLTTGIAVCSVAFSVYTGMVLHQTLTAASKSAPAQTVVSKAGPAQIQFQQDDSPSSETLERLHSMFTINSEKLNQIVKHMIVEMRKGLQADGQALLMIPSHVVNRPTGREVGSFLALDLGGTNFRVCEVVLDGHSGARVRQSKHTITDAQKHMPANELFDFFADCVRKFLIEGFVNVPRGKEEAELQARTWKLGFTFSFAVNQTAIDRGICVYMGKGFVNPGIVGSDVVVLLQEAFKRKNLNIDVQALVNDTTGTLISHAYIQPSTRVGVILGTGTNCAYVEKMENIPKYKGDDAEYAKEMIINMEWGTFDDEQVVIPRTKYDKRVDRTFNQEGKATFEKLISGMYLGEIVRFVIVDLVKNGELFLAGGSPELNEPRSFETAFMSRIERDHTLDLNDTRSVLEEMLKIPRTTLADRRLVKTLCELVGKRSARLSAAGVAAVVTKMNKLDGCTVGIDGSLFELYPHFSNRMRDALREILGISAENIVLEQARDGSGQGAALIAALANEGN</sequence>
<dbReference type="OrthoDB" id="419537at2759"/>
<dbReference type="InterPro" id="IPR022673">
    <property type="entry name" value="Hexokinase_C"/>
</dbReference>
<dbReference type="GO" id="GO:0005524">
    <property type="term" value="F:ATP binding"/>
    <property type="evidence" value="ECO:0007669"/>
    <property type="project" value="UniProtKB-UniRule"/>
</dbReference>
<keyword evidence="4 11" id="KW-0808">Transferase</keyword>
<dbReference type="PROSITE" id="PS51748">
    <property type="entry name" value="HEXOKINASE_2"/>
    <property type="match status" value="1"/>
</dbReference>
<keyword evidence="6 11" id="KW-0418">Kinase</keyword>
<dbReference type="Gene3D" id="3.40.367.20">
    <property type="match status" value="1"/>
</dbReference>
<feature type="domain" description="Hexokinase C-terminal" evidence="14">
    <location>
        <begin position="277"/>
        <end position="514"/>
    </location>
</feature>
<evidence type="ECO:0000256" key="3">
    <source>
        <dbReference type="ARBA" id="ARBA00009225"/>
    </source>
</evidence>
<comment type="catalytic activity">
    <reaction evidence="9">
        <text>a D-hexose + ATP = a D-hexose 6-phosphate + ADP + H(+)</text>
        <dbReference type="Rhea" id="RHEA:22740"/>
        <dbReference type="ChEBI" id="CHEBI:4194"/>
        <dbReference type="ChEBI" id="CHEBI:15378"/>
        <dbReference type="ChEBI" id="CHEBI:30616"/>
        <dbReference type="ChEBI" id="CHEBI:229467"/>
        <dbReference type="ChEBI" id="CHEBI:456216"/>
        <dbReference type="EC" id="2.7.1.1"/>
    </reaction>
    <physiologicalReaction direction="left-to-right" evidence="9">
        <dbReference type="Rhea" id="RHEA:22741"/>
    </physiologicalReaction>
</comment>
<accession>A0A507FFB4</accession>
<dbReference type="Pfam" id="PF00349">
    <property type="entry name" value="Hexokinase_1"/>
    <property type="match status" value="1"/>
</dbReference>
<evidence type="ECO:0000313" key="16">
    <source>
        <dbReference type="Proteomes" id="UP000320333"/>
    </source>
</evidence>
<proteinExistence type="inferred from homology"/>
<dbReference type="GO" id="GO:0006006">
    <property type="term" value="P:glucose metabolic process"/>
    <property type="evidence" value="ECO:0007669"/>
    <property type="project" value="TreeGrafter"/>
</dbReference>
<keyword evidence="16" id="KW-1185">Reference proteome</keyword>